<name>A0ABQ7WWQ3_BRANA</name>
<organism evidence="2 3">
    <name type="scientific">Brassica napus</name>
    <name type="common">Rape</name>
    <dbReference type="NCBI Taxonomy" id="3708"/>
    <lineage>
        <taxon>Eukaryota</taxon>
        <taxon>Viridiplantae</taxon>
        <taxon>Streptophyta</taxon>
        <taxon>Embryophyta</taxon>
        <taxon>Tracheophyta</taxon>
        <taxon>Spermatophyta</taxon>
        <taxon>Magnoliopsida</taxon>
        <taxon>eudicotyledons</taxon>
        <taxon>Gunneridae</taxon>
        <taxon>Pentapetalae</taxon>
        <taxon>rosids</taxon>
        <taxon>malvids</taxon>
        <taxon>Brassicales</taxon>
        <taxon>Brassicaceae</taxon>
        <taxon>Brassiceae</taxon>
        <taxon>Brassica</taxon>
    </lineage>
</organism>
<sequence>EKIGLKAWKSTTSRPLPPPQQSKTTFMEALIRPKDAKEAARRKAEEAVGTTKEKAEGAYETAKSKAGETIGP</sequence>
<protein>
    <submittedName>
        <fullName evidence="2">Uncharacterized protein</fullName>
    </submittedName>
</protein>
<dbReference type="EMBL" id="JAGKQM010003050">
    <property type="protein sequence ID" value="KAH0837343.1"/>
    <property type="molecule type" value="Genomic_DNA"/>
</dbReference>
<feature type="region of interest" description="Disordered" evidence="1">
    <location>
        <begin position="1"/>
        <end position="72"/>
    </location>
</feature>
<accession>A0ABQ7WWQ3</accession>
<feature type="compositionally biased region" description="Basic and acidic residues" evidence="1">
    <location>
        <begin position="31"/>
        <end position="66"/>
    </location>
</feature>
<dbReference type="Proteomes" id="UP000824890">
    <property type="component" value="Unassembled WGS sequence"/>
</dbReference>
<gene>
    <name evidence="2" type="ORF">HID58_092422</name>
</gene>
<feature type="non-terminal residue" evidence="2">
    <location>
        <position position="1"/>
    </location>
</feature>
<proteinExistence type="predicted"/>
<evidence type="ECO:0000256" key="1">
    <source>
        <dbReference type="SAM" id="MobiDB-lite"/>
    </source>
</evidence>
<reference evidence="2 3" key="1">
    <citation type="submission" date="2021-05" db="EMBL/GenBank/DDBJ databases">
        <title>Genome Assembly of Synthetic Allotetraploid Brassica napus Reveals Homoeologous Exchanges between Subgenomes.</title>
        <authorList>
            <person name="Davis J.T."/>
        </authorList>
    </citation>
    <scope>NUCLEOTIDE SEQUENCE [LARGE SCALE GENOMIC DNA]</scope>
    <source>
        <strain evidence="3">cv. Da-Ae</strain>
        <tissue evidence="2">Seedling</tissue>
    </source>
</reference>
<keyword evidence="3" id="KW-1185">Reference proteome</keyword>
<evidence type="ECO:0000313" key="2">
    <source>
        <dbReference type="EMBL" id="KAH0837343.1"/>
    </source>
</evidence>
<evidence type="ECO:0000313" key="3">
    <source>
        <dbReference type="Proteomes" id="UP000824890"/>
    </source>
</evidence>
<comment type="caution">
    <text evidence="2">The sequence shown here is derived from an EMBL/GenBank/DDBJ whole genome shotgun (WGS) entry which is preliminary data.</text>
</comment>